<dbReference type="SUPFAM" id="SSF52402">
    <property type="entry name" value="Adenine nucleotide alpha hydrolases-like"/>
    <property type="match status" value="2"/>
</dbReference>
<dbReference type="CDD" id="cd00293">
    <property type="entry name" value="USP-like"/>
    <property type="match status" value="2"/>
</dbReference>
<dbReference type="InterPro" id="IPR014729">
    <property type="entry name" value="Rossmann-like_a/b/a_fold"/>
</dbReference>
<feature type="domain" description="UspA" evidence="2">
    <location>
        <begin position="150"/>
        <end position="290"/>
    </location>
</feature>
<reference evidence="3 4" key="1">
    <citation type="submission" date="2020-06" db="EMBL/GenBank/DDBJ databases">
        <title>High-quality draft genome of sulfate reducer Desulfobacter latus type strain AcrS2 isolated from marine sediment.</title>
        <authorList>
            <person name="Hoppe M."/>
            <person name="Larsen C.K."/>
            <person name="Marshall I.P.G."/>
            <person name="Schramm A."/>
            <person name="Marietou A.G."/>
        </authorList>
    </citation>
    <scope>NUCLEOTIDE SEQUENCE [LARGE SCALE GENOMIC DNA]</scope>
    <source>
        <strain evidence="3 4">AcRS2</strain>
    </source>
</reference>
<gene>
    <name evidence="3" type="ORF">HXW94_06750</name>
</gene>
<sequence>MYRYRKLMVCLNLDEHDRYLVKYAGLISRMTTSEEVLFVYVYDSFDIPEEIRKIYPQLDAPPEAMVEKKMQKIVDAHFNGYKDTAVTFKIMEGPRLGMLISCTKKYDIDLLVVGHHPNDSATADWLPEKLARKAFCSVLVIPSNTTAYFDEILVAVDFSDHSLNALDVGSAFAKAAGIDHLYILNTYQVPIGHQKTGKTYEEFADIMLENAKSKLRLALSKVDLKSVRIKPVFKKDKNIVGSIRKFSESLGEALIVVGARGRSGNIAAILLGSITEGLIRTTHNPVLAVKEKGQGLNILDAFTSQ</sequence>
<dbReference type="PANTHER" id="PTHR46268">
    <property type="entry name" value="STRESS RESPONSE PROTEIN NHAX"/>
    <property type="match status" value="1"/>
</dbReference>
<evidence type="ECO:0000256" key="1">
    <source>
        <dbReference type="ARBA" id="ARBA00008791"/>
    </source>
</evidence>
<protein>
    <submittedName>
        <fullName evidence="3">Universal stress protein</fullName>
    </submittedName>
</protein>
<keyword evidence="4" id="KW-1185">Reference proteome</keyword>
<evidence type="ECO:0000313" key="3">
    <source>
        <dbReference type="EMBL" id="NWH04687.1"/>
    </source>
</evidence>
<evidence type="ECO:0000313" key="4">
    <source>
        <dbReference type="Proteomes" id="UP000553343"/>
    </source>
</evidence>
<dbReference type="EMBL" id="JACADJ010000016">
    <property type="protein sequence ID" value="NWH04687.1"/>
    <property type="molecule type" value="Genomic_DNA"/>
</dbReference>
<dbReference type="Gene3D" id="3.40.50.620">
    <property type="entry name" value="HUPs"/>
    <property type="match status" value="2"/>
</dbReference>
<dbReference type="RefSeq" id="WP_178366142.1">
    <property type="nucleotide sequence ID" value="NZ_JACADJ010000016.1"/>
</dbReference>
<proteinExistence type="inferred from homology"/>
<dbReference type="Proteomes" id="UP000553343">
    <property type="component" value="Unassembled WGS sequence"/>
</dbReference>
<dbReference type="PANTHER" id="PTHR46268:SF6">
    <property type="entry name" value="UNIVERSAL STRESS PROTEIN UP12"/>
    <property type="match status" value="1"/>
</dbReference>
<dbReference type="Pfam" id="PF00582">
    <property type="entry name" value="Usp"/>
    <property type="match status" value="2"/>
</dbReference>
<name>A0A850T907_9BACT</name>
<feature type="domain" description="UspA" evidence="2">
    <location>
        <begin position="4"/>
        <end position="142"/>
    </location>
</feature>
<organism evidence="3 4">
    <name type="scientific">Desulfobacter latus</name>
    <dbReference type="NCBI Taxonomy" id="2292"/>
    <lineage>
        <taxon>Bacteria</taxon>
        <taxon>Pseudomonadati</taxon>
        <taxon>Thermodesulfobacteriota</taxon>
        <taxon>Desulfobacteria</taxon>
        <taxon>Desulfobacterales</taxon>
        <taxon>Desulfobacteraceae</taxon>
        <taxon>Desulfobacter</taxon>
    </lineage>
</organism>
<accession>A0A850T907</accession>
<comment type="similarity">
    <text evidence="1">Belongs to the universal stress protein A family.</text>
</comment>
<evidence type="ECO:0000259" key="2">
    <source>
        <dbReference type="Pfam" id="PF00582"/>
    </source>
</evidence>
<dbReference type="AlphaFoldDB" id="A0A850T907"/>
<dbReference type="PRINTS" id="PR01438">
    <property type="entry name" value="UNVRSLSTRESS"/>
</dbReference>
<comment type="caution">
    <text evidence="3">The sequence shown here is derived from an EMBL/GenBank/DDBJ whole genome shotgun (WGS) entry which is preliminary data.</text>
</comment>
<dbReference type="InterPro" id="IPR006015">
    <property type="entry name" value="Universal_stress_UspA"/>
</dbReference>
<dbReference type="InterPro" id="IPR006016">
    <property type="entry name" value="UspA"/>
</dbReference>